<dbReference type="OrthoDB" id="46142at2759"/>
<evidence type="ECO:0008006" key="5">
    <source>
        <dbReference type="Google" id="ProtNLM"/>
    </source>
</evidence>
<protein>
    <recommendedName>
        <fullName evidence="5">Transmembrane protein</fullName>
    </recommendedName>
</protein>
<accession>A0A9N8EV45</accession>
<dbReference type="AlphaFoldDB" id="A0A9N8EV45"/>
<proteinExistence type="predicted"/>
<organism evidence="3 4">
    <name type="scientific">Seminavis robusta</name>
    <dbReference type="NCBI Taxonomy" id="568900"/>
    <lineage>
        <taxon>Eukaryota</taxon>
        <taxon>Sar</taxon>
        <taxon>Stramenopiles</taxon>
        <taxon>Ochrophyta</taxon>
        <taxon>Bacillariophyta</taxon>
        <taxon>Bacillariophyceae</taxon>
        <taxon>Bacillariophycidae</taxon>
        <taxon>Naviculales</taxon>
        <taxon>Naviculaceae</taxon>
        <taxon>Seminavis</taxon>
    </lineage>
</organism>
<feature type="transmembrane region" description="Helical" evidence="2">
    <location>
        <begin position="212"/>
        <end position="233"/>
    </location>
</feature>
<keyword evidence="2" id="KW-0472">Membrane</keyword>
<dbReference type="Proteomes" id="UP001153069">
    <property type="component" value="Unassembled WGS sequence"/>
</dbReference>
<dbReference type="EMBL" id="CAICTM010001849">
    <property type="protein sequence ID" value="CAB9526584.1"/>
    <property type="molecule type" value="Genomic_DNA"/>
</dbReference>
<feature type="compositionally biased region" description="Acidic residues" evidence="1">
    <location>
        <begin position="12"/>
        <end position="21"/>
    </location>
</feature>
<keyword evidence="2" id="KW-0812">Transmembrane</keyword>
<evidence type="ECO:0000256" key="2">
    <source>
        <dbReference type="SAM" id="Phobius"/>
    </source>
</evidence>
<feature type="region of interest" description="Disordered" evidence="1">
    <location>
        <begin position="97"/>
        <end position="127"/>
    </location>
</feature>
<sequence length="317" mass="35248">MRTKSGTGISELSDEAAEMEAEFARRQGTELIEHHLSHHMSQNPESSYVTWIATLHPENAQVAIDHRFFVPGNPWWTVYEEAKNDIPIATAVAAEANETADLEEQAPPPPSSRPDATPTGGEVKRKSCSEISPMAATVGFSMFLMASMSVLFLEACAICVYFFSLSFFRLANLMDPPNLWTGLLYSTCVFFYWSCALMDSSLLLSSVLTTEFVAASSYMFCAILGGCDMAAGWHQYTRRTCHLIRWAFRSKFEYPPRRFCGLMPVKEADDEKPPRASIQPAPSFSSTTNPTPSAPDDVFVVDEKDIVVDKQFVADEC</sequence>
<feature type="transmembrane region" description="Helical" evidence="2">
    <location>
        <begin position="134"/>
        <end position="163"/>
    </location>
</feature>
<feature type="region of interest" description="Disordered" evidence="1">
    <location>
        <begin position="268"/>
        <end position="297"/>
    </location>
</feature>
<feature type="compositionally biased region" description="Polar residues" evidence="1">
    <location>
        <begin position="1"/>
        <end position="10"/>
    </location>
</feature>
<feature type="compositionally biased region" description="Low complexity" evidence="1">
    <location>
        <begin position="280"/>
        <end position="295"/>
    </location>
</feature>
<gene>
    <name evidence="3" type="ORF">SEMRO_1851_G301660.1</name>
</gene>
<evidence type="ECO:0000313" key="3">
    <source>
        <dbReference type="EMBL" id="CAB9526584.1"/>
    </source>
</evidence>
<name>A0A9N8EV45_9STRA</name>
<keyword evidence="2" id="KW-1133">Transmembrane helix</keyword>
<feature type="region of interest" description="Disordered" evidence="1">
    <location>
        <begin position="1"/>
        <end position="21"/>
    </location>
</feature>
<evidence type="ECO:0000313" key="4">
    <source>
        <dbReference type="Proteomes" id="UP001153069"/>
    </source>
</evidence>
<reference evidence="3" key="1">
    <citation type="submission" date="2020-06" db="EMBL/GenBank/DDBJ databases">
        <authorList>
            <consortium name="Plant Systems Biology data submission"/>
        </authorList>
    </citation>
    <scope>NUCLEOTIDE SEQUENCE</scope>
    <source>
        <strain evidence="3">D6</strain>
    </source>
</reference>
<evidence type="ECO:0000256" key="1">
    <source>
        <dbReference type="SAM" id="MobiDB-lite"/>
    </source>
</evidence>
<keyword evidence="4" id="KW-1185">Reference proteome</keyword>
<feature type="transmembrane region" description="Helical" evidence="2">
    <location>
        <begin position="183"/>
        <end position="205"/>
    </location>
</feature>
<comment type="caution">
    <text evidence="3">The sequence shown here is derived from an EMBL/GenBank/DDBJ whole genome shotgun (WGS) entry which is preliminary data.</text>
</comment>